<dbReference type="EMBL" id="FMTT01000091">
    <property type="protein sequence ID" value="SCW87413.1"/>
    <property type="molecule type" value="Genomic_DNA"/>
</dbReference>
<dbReference type="RefSeq" id="WP_167670375.1">
    <property type="nucleotide sequence ID" value="NZ_FMTT01000091.1"/>
</dbReference>
<sequence>MMNKNYDILEIYNNYTDLEQEKLIELKQLIMNVANNLGDKTRPVD</sequence>
<organism evidence="1 2">
    <name type="scientific">Paenibacillus tianmuensis</name>
    <dbReference type="NCBI Taxonomy" id="624147"/>
    <lineage>
        <taxon>Bacteria</taxon>
        <taxon>Bacillati</taxon>
        <taxon>Bacillota</taxon>
        <taxon>Bacilli</taxon>
        <taxon>Bacillales</taxon>
        <taxon>Paenibacillaceae</taxon>
        <taxon>Paenibacillus</taxon>
    </lineage>
</organism>
<evidence type="ECO:0000313" key="2">
    <source>
        <dbReference type="Proteomes" id="UP000198601"/>
    </source>
</evidence>
<dbReference type="Proteomes" id="UP000198601">
    <property type="component" value="Unassembled WGS sequence"/>
</dbReference>
<protein>
    <submittedName>
        <fullName evidence="1">Uncharacterized protein</fullName>
    </submittedName>
</protein>
<evidence type="ECO:0000313" key="1">
    <source>
        <dbReference type="EMBL" id="SCW87413.1"/>
    </source>
</evidence>
<reference evidence="2" key="1">
    <citation type="submission" date="2016-10" db="EMBL/GenBank/DDBJ databases">
        <authorList>
            <person name="Varghese N."/>
            <person name="Submissions S."/>
        </authorList>
    </citation>
    <scope>NUCLEOTIDE SEQUENCE [LARGE SCALE GENOMIC DNA]</scope>
    <source>
        <strain evidence="2">CGMCC 1.8946</strain>
    </source>
</reference>
<name>A0A1G4U163_9BACL</name>
<accession>A0A1G4U163</accession>
<proteinExistence type="predicted"/>
<gene>
    <name evidence="1" type="ORF">SAMN04487970_10914</name>
</gene>
<dbReference type="AlphaFoldDB" id="A0A1G4U163"/>
<keyword evidence="2" id="KW-1185">Reference proteome</keyword>